<feature type="transmembrane region" description="Helical" evidence="1">
    <location>
        <begin position="143"/>
        <end position="160"/>
    </location>
</feature>
<gene>
    <name evidence="2" type="ORF">TRV642_1070</name>
</gene>
<reference evidence="2" key="1">
    <citation type="submission" date="2022-09" db="EMBL/GenBank/DDBJ databases">
        <authorList>
            <person name="Duchaud E."/>
        </authorList>
    </citation>
    <scope>NUCLEOTIDE SEQUENCE</scope>
    <source>
        <strain evidence="2">TRV642</strain>
    </source>
</reference>
<feature type="transmembrane region" description="Helical" evidence="1">
    <location>
        <begin position="263"/>
        <end position="287"/>
    </location>
</feature>
<feature type="transmembrane region" description="Helical" evidence="1">
    <location>
        <begin position="237"/>
        <end position="254"/>
    </location>
</feature>
<keyword evidence="1" id="KW-1133">Transmembrane helix</keyword>
<evidence type="ECO:0000256" key="1">
    <source>
        <dbReference type="SAM" id="Phobius"/>
    </source>
</evidence>
<dbReference type="AlphaFoldDB" id="A0A9W4TFR1"/>
<dbReference type="Proteomes" id="UP001152749">
    <property type="component" value="Chromosome"/>
</dbReference>
<protein>
    <submittedName>
        <fullName evidence="2">Uncharacterized protein</fullName>
    </submittedName>
</protein>
<keyword evidence="1" id="KW-0812">Transmembrane</keyword>
<feature type="transmembrane region" description="Helical" evidence="1">
    <location>
        <begin position="101"/>
        <end position="122"/>
    </location>
</feature>
<evidence type="ECO:0000313" key="3">
    <source>
        <dbReference type="Proteomes" id="UP001152749"/>
    </source>
</evidence>
<feature type="transmembrane region" description="Helical" evidence="1">
    <location>
        <begin position="75"/>
        <end position="95"/>
    </location>
</feature>
<name>A0A9W4TFR1_9FLAO</name>
<feature type="transmembrane region" description="Helical" evidence="1">
    <location>
        <begin position="21"/>
        <end position="40"/>
    </location>
</feature>
<accession>A0A9W4TFR1</accession>
<sequence>MKTILHYLFLVRFRKLVSKDDNLAIFLIILFHFVVAFLFYKNYNSLNKYIFIPFLEIVIYHIQRSDIELLRFKKNYKTILFIEYLICFFPFYLVLIFKKELAFIMGILLFQIFLINLPKINLKVISYPFHAFNIFFHVTFRKFKLIYTIPLSIALTFISIKYNNENLIFFVFLILIVISSVSSFERERVEEIKRNPFDSERYLLYQFKNSLINTFYIICPVIIIVCCFLQWDKLLFVPIIFIVPLINIVLKYNYFSNDYLHQIVFTAFITLTILLYGLPLLLIPFLYRKAIKNINKLKIC</sequence>
<dbReference type="KEGG" id="fcs:TRV642_1070"/>
<keyword evidence="1" id="KW-0472">Membrane</keyword>
<feature type="transmembrane region" description="Helical" evidence="1">
    <location>
        <begin position="211"/>
        <end position="231"/>
    </location>
</feature>
<organism evidence="2 3">
    <name type="scientific">Flavobacterium collinsii</name>
    <dbReference type="NCBI Taxonomy" id="1114861"/>
    <lineage>
        <taxon>Bacteria</taxon>
        <taxon>Pseudomonadati</taxon>
        <taxon>Bacteroidota</taxon>
        <taxon>Flavobacteriia</taxon>
        <taxon>Flavobacteriales</taxon>
        <taxon>Flavobacteriaceae</taxon>
        <taxon>Flavobacterium</taxon>
    </lineage>
</organism>
<proteinExistence type="predicted"/>
<dbReference type="EMBL" id="OX336425">
    <property type="protein sequence ID" value="CAI2766088.1"/>
    <property type="molecule type" value="Genomic_DNA"/>
</dbReference>
<feature type="transmembrane region" description="Helical" evidence="1">
    <location>
        <begin position="166"/>
        <end position="184"/>
    </location>
</feature>
<evidence type="ECO:0000313" key="2">
    <source>
        <dbReference type="EMBL" id="CAI2766088.1"/>
    </source>
</evidence>